<dbReference type="AlphaFoldDB" id="A0A5E6M7D6"/>
<dbReference type="InterPro" id="IPR020846">
    <property type="entry name" value="MFS_dom"/>
</dbReference>
<evidence type="ECO:0000256" key="5">
    <source>
        <dbReference type="ARBA" id="ARBA00022989"/>
    </source>
</evidence>
<dbReference type="PANTHER" id="PTHR23513:SF11">
    <property type="entry name" value="STAPHYLOFERRIN A TRANSPORTER"/>
    <property type="match status" value="1"/>
</dbReference>
<evidence type="ECO:0000313" key="9">
    <source>
        <dbReference type="EMBL" id="VVM05282.1"/>
    </source>
</evidence>
<evidence type="ECO:0000256" key="6">
    <source>
        <dbReference type="ARBA" id="ARBA00023136"/>
    </source>
</evidence>
<dbReference type="EMBL" id="CABFVA020000018">
    <property type="protein sequence ID" value="VVM05282.1"/>
    <property type="molecule type" value="Genomic_DNA"/>
</dbReference>
<dbReference type="GO" id="GO:0022857">
    <property type="term" value="F:transmembrane transporter activity"/>
    <property type="evidence" value="ECO:0007669"/>
    <property type="project" value="InterPro"/>
</dbReference>
<keyword evidence="9" id="KW-0436">Ligase</keyword>
<sequence>MKIFPHLRPFRSPPFRALFLGQAFSFVGSWVQNVGQGWLVYQMTGSPFWLGLFGFAGSLPLLLFSLPAGAVADRIPRRRIVLLTQIAALLLAFLLGLLTFFHLLSLLAFGLLIFAIGIAGSFELPARQALFLDAAPTEEIRAAVAWNSVLFNGARLIGPVVAAFLIPALGVAACFWANALSYAVSLGCLLRISAPPRQAPAKPMRSSLWEGVRYLATRRALLGQAALIGFVTIFGWPYTVLLPFFAESVLHSGPKGLGLLISASGAGSLLGSLTATALVRTFPLPRIVFGGISLFLLSAAGFALSRSFFFSALLLGMAGFGLVLFLSAANAFLQENAPPELRGRVAGISTLFFQGLFPVGSLFAALFSRFCGAPATVLLGIGLCALGSLGVAFWMSSRTGEAAGS</sequence>
<accession>A0A5E6M7D6</accession>
<feature type="transmembrane region" description="Helical" evidence="7">
    <location>
        <begin position="286"/>
        <end position="304"/>
    </location>
</feature>
<dbReference type="SUPFAM" id="SSF103473">
    <property type="entry name" value="MFS general substrate transporter"/>
    <property type="match status" value="1"/>
</dbReference>
<keyword evidence="5 7" id="KW-1133">Transmembrane helix</keyword>
<evidence type="ECO:0000256" key="1">
    <source>
        <dbReference type="ARBA" id="ARBA00004651"/>
    </source>
</evidence>
<feature type="domain" description="Major facilitator superfamily (MFS) profile" evidence="8">
    <location>
        <begin position="14"/>
        <end position="399"/>
    </location>
</feature>
<dbReference type="EC" id="2.3.1.40" evidence="9"/>
<dbReference type="GO" id="GO:0008779">
    <property type="term" value="F:acyl-[acyl-carrier-protein]-phospholipid O-acyltransferase activity"/>
    <property type="evidence" value="ECO:0007669"/>
    <property type="project" value="UniProtKB-EC"/>
</dbReference>
<feature type="transmembrane region" description="Helical" evidence="7">
    <location>
        <begin position="49"/>
        <end position="68"/>
    </location>
</feature>
<keyword evidence="9" id="KW-0808">Transferase</keyword>
<dbReference type="PROSITE" id="PS50850">
    <property type="entry name" value="MFS"/>
    <property type="match status" value="1"/>
</dbReference>
<dbReference type="GO" id="GO:0005886">
    <property type="term" value="C:plasma membrane"/>
    <property type="evidence" value="ECO:0007669"/>
    <property type="project" value="UniProtKB-SubCell"/>
</dbReference>
<evidence type="ECO:0000259" key="8">
    <source>
        <dbReference type="PROSITE" id="PS50850"/>
    </source>
</evidence>
<comment type="subcellular location">
    <subcellularLocation>
        <location evidence="1">Cell membrane</location>
        <topology evidence="1">Multi-pass membrane protein</topology>
    </subcellularLocation>
</comment>
<feature type="transmembrane region" description="Helical" evidence="7">
    <location>
        <begin position="215"/>
        <end position="236"/>
    </location>
</feature>
<reference evidence="9 10" key="1">
    <citation type="submission" date="2019-09" db="EMBL/GenBank/DDBJ databases">
        <authorList>
            <person name="Cremers G."/>
        </authorList>
    </citation>
    <scope>NUCLEOTIDE SEQUENCE [LARGE SCALE GENOMIC DNA]</scope>
    <source>
        <strain evidence="9">4A</strain>
    </source>
</reference>
<dbReference type="PANTHER" id="PTHR23513">
    <property type="entry name" value="INTEGRAL MEMBRANE EFFLUX PROTEIN-RELATED"/>
    <property type="match status" value="1"/>
</dbReference>
<dbReference type="InterPro" id="IPR036259">
    <property type="entry name" value="MFS_trans_sf"/>
</dbReference>
<feature type="non-terminal residue" evidence="9">
    <location>
        <position position="405"/>
    </location>
</feature>
<evidence type="ECO:0000256" key="7">
    <source>
        <dbReference type="SAM" id="Phobius"/>
    </source>
</evidence>
<keyword evidence="4 7" id="KW-0812">Transmembrane</keyword>
<dbReference type="CDD" id="cd06173">
    <property type="entry name" value="MFS_MefA_like"/>
    <property type="match status" value="1"/>
</dbReference>
<dbReference type="EC" id="6.2.1.20" evidence="9"/>
<evidence type="ECO:0000256" key="4">
    <source>
        <dbReference type="ARBA" id="ARBA00022692"/>
    </source>
</evidence>
<keyword evidence="2" id="KW-0813">Transport</keyword>
<keyword evidence="10" id="KW-1185">Reference proteome</keyword>
<keyword evidence="6 7" id="KW-0472">Membrane</keyword>
<dbReference type="InterPro" id="IPR010290">
    <property type="entry name" value="TM_effector"/>
</dbReference>
<feature type="transmembrane region" description="Helical" evidence="7">
    <location>
        <begin position="345"/>
        <end position="367"/>
    </location>
</feature>
<evidence type="ECO:0000256" key="3">
    <source>
        <dbReference type="ARBA" id="ARBA00022475"/>
    </source>
</evidence>
<feature type="transmembrane region" description="Helical" evidence="7">
    <location>
        <begin position="310"/>
        <end position="333"/>
    </location>
</feature>
<organism evidence="9 10">
    <name type="scientific">Methylacidimicrobium tartarophylax</name>
    <dbReference type="NCBI Taxonomy" id="1041768"/>
    <lineage>
        <taxon>Bacteria</taxon>
        <taxon>Pseudomonadati</taxon>
        <taxon>Verrucomicrobiota</taxon>
        <taxon>Methylacidimicrobium</taxon>
    </lineage>
</organism>
<feature type="transmembrane region" description="Helical" evidence="7">
    <location>
        <begin position="106"/>
        <end position="124"/>
    </location>
</feature>
<feature type="transmembrane region" description="Helical" evidence="7">
    <location>
        <begin position="256"/>
        <end position="279"/>
    </location>
</feature>
<feature type="transmembrane region" description="Helical" evidence="7">
    <location>
        <begin position="373"/>
        <end position="395"/>
    </location>
</feature>
<proteinExistence type="predicted"/>
<dbReference type="GO" id="GO:0008922">
    <property type="term" value="F:long-chain fatty acid [acyl-carrier-protein] ligase activity"/>
    <property type="evidence" value="ECO:0007669"/>
    <property type="project" value="UniProtKB-EC"/>
</dbReference>
<evidence type="ECO:0000313" key="10">
    <source>
        <dbReference type="Proteomes" id="UP000334923"/>
    </source>
</evidence>
<dbReference type="Pfam" id="PF05977">
    <property type="entry name" value="MFS_3"/>
    <property type="match status" value="1"/>
</dbReference>
<dbReference type="Proteomes" id="UP000334923">
    <property type="component" value="Unassembled WGS sequence"/>
</dbReference>
<dbReference type="Gene3D" id="1.20.1250.20">
    <property type="entry name" value="MFS general substrate transporter like domains"/>
    <property type="match status" value="1"/>
</dbReference>
<name>A0A5E6M7D6_9BACT</name>
<evidence type="ECO:0000256" key="2">
    <source>
        <dbReference type="ARBA" id="ARBA00022448"/>
    </source>
</evidence>
<keyword evidence="3" id="KW-1003">Cell membrane</keyword>
<feature type="transmembrane region" description="Helical" evidence="7">
    <location>
        <begin position="80"/>
        <end position="100"/>
    </location>
</feature>
<gene>
    <name evidence="9" type="primary">aas</name>
    <name evidence="9" type="ORF">MAMT_00556</name>
</gene>
<protein>
    <submittedName>
        <fullName evidence="9">Partial acyl-[acyl-carrier-protein]-phospholipid O-acyltransferase / long-chain-fatty-acid--[acyl-carrier-protein] ligase</fullName>
        <ecNumber evidence="9">2.3.1.40</ecNumber>
        <ecNumber evidence="9">6.2.1.20</ecNumber>
    </submittedName>
</protein>
<keyword evidence="9" id="KW-0012">Acyltransferase</keyword>